<dbReference type="GO" id="GO:0042254">
    <property type="term" value="P:ribosome biogenesis"/>
    <property type="evidence" value="ECO:0007669"/>
    <property type="project" value="UniProtKB-UniRule"/>
</dbReference>
<dbReference type="InterPro" id="IPR006074">
    <property type="entry name" value="GTP1-OBG_CS"/>
</dbReference>
<dbReference type="PROSITE" id="PS00905">
    <property type="entry name" value="GTP1_OBG"/>
    <property type="match status" value="1"/>
</dbReference>
<dbReference type="GO" id="GO:0005737">
    <property type="term" value="C:cytoplasm"/>
    <property type="evidence" value="ECO:0007669"/>
    <property type="project" value="UniProtKB-SubCell"/>
</dbReference>
<evidence type="ECO:0000256" key="10">
    <source>
        <dbReference type="SAM" id="MobiDB-lite"/>
    </source>
</evidence>
<feature type="region of interest" description="Disordered" evidence="10">
    <location>
        <begin position="101"/>
        <end position="128"/>
    </location>
</feature>
<feature type="domain" description="OBG-type G" evidence="11">
    <location>
        <begin position="140"/>
        <end position="315"/>
    </location>
</feature>
<comment type="similarity">
    <text evidence="2 9">Belongs to the TRAFAC class OBG-HflX-like GTPase superfamily. OBG GTPase family.</text>
</comment>
<dbReference type="SUPFAM" id="SSF102741">
    <property type="entry name" value="Obg GTP-binding protein C-terminal domain"/>
    <property type="match status" value="1"/>
</dbReference>
<feature type="domain" description="OCT" evidence="12">
    <location>
        <begin position="338"/>
        <end position="415"/>
    </location>
</feature>
<feature type="compositionally biased region" description="Gly residues" evidence="10">
    <location>
        <begin position="13"/>
        <end position="22"/>
    </location>
</feature>
<dbReference type="PROSITE" id="PS51710">
    <property type="entry name" value="G_OBG"/>
    <property type="match status" value="1"/>
</dbReference>
<evidence type="ECO:0000256" key="9">
    <source>
        <dbReference type="HAMAP-Rule" id="MF_01454"/>
    </source>
</evidence>
<evidence type="ECO:0000259" key="12">
    <source>
        <dbReference type="PROSITE" id="PS51881"/>
    </source>
</evidence>
<gene>
    <name evidence="9 14" type="primary">obg</name>
    <name evidence="14" type="ORF">KTT_19490</name>
</gene>
<dbReference type="NCBIfam" id="NF008956">
    <property type="entry name" value="PRK12299.1"/>
    <property type="match status" value="1"/>
</dbReference>
<dbReference type="InterPro" id="IPR014100">
    <property type="entry name" value="GTP-bd_Obg/CgtA"/>
</dbReference>
<keyword evidence="15" id="KW-1185">Reference proteome</keyword>
<dbReference type="GO" id="GO:0005525">
    <property type="term" value="F:GTP binding"/>
    <property type="evidence" value="ECO:0007669"/>
    <property type="project" value="UniProtKB-UniRule"/>
</dbReference>
<keyword evidence="8 9" id="KW-0342">GTP-binding</keyword>
<dbReference type="Gene3D" id="2.70.210.12">
    <property type="entry name" value="GTP1/OBG domain"/>
    <property type="match status" value="1"/>
</dbReference>
<dbReference type="Gene3D" id="3.30.300.350">
    <property type="entry name" value="GTP-binding protein OBG, C-terminal domain"/>
    <property type="match status" value="1"/>
</dbReference>
<dbReference type="NCBIfam" id="TIGR02729">
    <property type="entry name" value="Obg_CgtA"/>
    <property type="match status" value="1"/>
</dbReference>
<dbReference type="SUPFAM" id="SSF82051">
    <property type="entry name" value="Obg GTP-binding protein N-terminal domain"/>
    <property type="match status" value="1"/>
</dbReference>
<name>A0A401ZZ16_9CHLR</name>
<dbReference type="PROSITE" id="PS51883">
    <property type="entry name" value="OBG"/>
    <property type="match status" value="1"/>
</dbReference>
<dbReference type="Pfam" id="PF01018">
    <property type="entry name" value="GTP1_OBG"/>
    <property type="match status" value="1"/>
</dbReference>
<dbReference type="PRINTS" id="PR00326">
    <property type="entry name" value="GTP1OBG"/>
</dbReference>
<dbReference type="InterPro" id="IPR027417">
    <property type="entry name" value="P-loop_NTPase"/>
</dbReference>
<protein>
    <recommendedName>
        <fullName evidence="9">GTPase Obg</fullName>
        <ecNumber evidence="9">3.6.5.-</ecNumber>
    </recommendedName>
    <alternativeName>
        <fullName evidence="9">GTP-binding protein Obg</fullName>
    </alternativeName>
</protein>
<evidence type="ECO:0000256" key="5">
    <source>
        <dbReference type="ARBA" id="ARBA00022741"/>
    </source>
</evidence>
<evidence type="ECO:0000313" key="14">
    <source>
        <dbReference type="EMBL" id="GCE12090.1"/>
    </source>
</evidence>
<evidence type="ECO:0000256" key="2">
    <source>
        <dbReference type="ARBA" id="ARBA00007699"/>
    </source>
</evidence>
<dbReference type="InterPro" id="IPR036346">
    <property type="entry name" value="GTP-bd_prot_GTP1/OBG_C_sf"/>
</dbReference>
<dbReference type="EMBL" id="BIFR01000001">
    <property type="protein sequence ID" value="GCE12090.1"/>
    <property type="molecule type" value="Genomic_DNA"/>
</dbReference>
<comment type="subunit">
    <text evidence="9">Monomer.</text>
</comment>
<evidence type="ECO:0000256" key="3">
    <source>
        <dbReference type="ARBA" id="ARBA00022490"/>
    </source>
</evidence>
<dbReference type="EC" id="3.6.5.-" evidence="9"/>
<keyword evidence="5 9" id="KW-0547">Nucleotide-binding</keyword>
<dbReference type="CDD" id="cd01898">
    <property type="entry name" value="Obg"/>
    <property type="match status" value="1"/>
</dbReference>
<accession>A0A401ZZ16</accession>
<evidence type="ECO:0000256" key="8">
    <source>
        <dbReference type="ARBA" id="ARBA00023134"/>
    </source>
</evidence>
<keyword evidence="6 9" id="KW-0378">Hydrolase</keyword>
<dbReference type="InterPro" id="IPR015349">
    <property type="entry name" value="OCT_dom"/>
</dbReference>
<reference evidence="15" key="1">
    <citation type="submission" date="2018-12" db="EMBL/GenBank/DDBJ databases">
        <title>Tengunoibacter tsumagoiensis gen. nov., sp. nov., Dictyobacter kobayashii sp. nov., D. alpinus sp. nov., and D. joshuensis sp. nov. and description of Dictyobacteraceae fam. nov. within the order Ktedonobacterales isolated from Tengu-no-mugimeshi.</title>
        <authorList>
            <person name="Wang C.M."/>
            <person name="Zheng Y."/>
            <person name="Sakai Y."/>
            <person name="Toyoda A."/>
            <person name="Minakuchi Y."/>
            <person name="Abe K."/>
            <person name="Yokota A."/>
            <person name="Yabe S."/>
        </authorList>
    </citation>
    <scope>NUCLEOTIDE SEQUENCE [LARGE SCALE GENOMIC DNA]</scope>
    <source>
        <strain evidence="15">Uno3</strain>
    </source>
</reference>
<dbReference type="Proteomes" id="UP000287352">
    <property type="component" value="Unassembled WGS sequence"/>
</dbReference>
<dbReference type="AlphaFoldDB" id="A0A401ZZ16"/>
<keyword evidence="4 9" id="KW-0479">Metal-binding</keyword>
<dbReference type="InterPro" id="IPR045086">
    <property type="entry name" value="OBG_GTPase"/>
</dbReference>
<keyword evidence="7 9" id="KW-0460">Magnesium</keyword>
<dbReference type="InterPro" id="IPR036726">
    <property type="entry name" value="GTP1_OBG_dom_sf"/>
</dbReference>
<keyword evidence="3 9" id="KW-0963">Cytoplasm</keyword>
<feature type="binding site" evidence="9">
    <location>
        <begin position="198"/>
        <end position="201"/>
    </location>
    <ligand>
        <name>GTP</name>
        <dbReference type="ChEBI" id="CHEBI:37565"/>
    </ligand>
</feature>
<dbReference type="InterPro" id="IPR006073">
    <property type="entry name" value="GTP-bd"/>
</dbReference>
<comment type="cofactor">
    <cofactor evidence="1 9">
        <name>Mg(2+)</name>
        <dbReference type="ChEBI" id="CHEBI:18420"/>
    </cofactor>
</comment>
<dbReference type="InterPro" id="IPR031167">
    <property type="entry name" value="G_OBG"/>
</dbReference>
<evidence type="ECO:0000256" key="1">
    <source>
        <dbReference type="ARBA" id="ARBA00001946"/>
    </source>
</evidence>
<dbReference type="GO" id="GO:0003924">
    <property type="term" value="F:GTPase activity"/>
    <property type="evidence" value="ECO:0007669"/>
    <property type="project" value="UniProtKB-UniRule"/>
</dbReference>
<feature type="domain" description="Obg" evidence="13">
    <location>
        <begin position="1"/>
        <end position="139"/>
    </location>
</feature>
<feature type="binding site" evidence="9">
    <location>
        <position position="173"/>
    </location>
    <ligand>
        <name>Mg(2+)</name>
        <dbReference type="ChEBI" id="CHEBI:18420"/>
    </ligand>
</feature>
<feature type="binding site" evidence="9">
    <location>
        <begin position="296"/>
        <end position="298"/>
    </location>
    <ligand>
        <name>GTP</name>
        <dbReference type="ChEBI" id="CHEBI:37565"/>
    </ligand>
</feature>
<dbReference type="PANTHER" id="PTHR11702">
    <property type="entry name" value="DEVELOPMENTALLY REGULATED GTP-BINDING PROTEIN-RELATED"/>
    <property type="match status" value="1"/>
</dbReference>
<dbReference type="HAMAP" id="MF_01454">
    <property type="entry name" value="GTPase_Obg"/>
    <property type="match status" value="1"/>
</dbReference>
<evidence type="ECO:0000256" key="4">
    <source>
        <dbReference type="ARBA" id="ARBA00022723"/>
    </source>
</evidence>
<dbReference type="SUPFAM" id="SSF52540">
    <property type="entry name" value="P-loop containing nucleoside triphosphate hydrolases"/>
    <property type="match status" value="1"/>
</dbReference>
<dbReference type="Pfam" id="PF01926">
    <property type="entry name" value="MMR_HSR1"/>
    <property type="match status" value="1"/>
</dbReference>
<dbReference type="PANTHER" id="PTHR11702:SF31">
    <property type="entry name" value="MITOCHONDRIAL RIBOSOME-ASSOCIATED GTPASE 2"/>
    <property type="match status" value="1"/>
</dbReference>
<dbReference type="Gene3D" id="3.40.50.300">
    <property type="entry name" value="P-loop containing nucleotide triphosphate hydrolases"/>
    <property type="match status" value="1"/>
</dbReference>
<dbReference type="PROSITE" id="PS51881">
    <property type="entry name" value="OCT"/>
    <property type="match status" value="1"/>
</dbReference>
<proteinExistence type="inferred from homology"/>
<feature type="binding site" evidence="9">
    <location>
        <begin position="267"/>
        <end position="270"/>
    </location>
    <ligand>
        <name>GTP</name>
        <dbReference type="ChEBI" id="CHEBI:37565"/>
    </ligand>
</feature>
<dbReference type="Pfam" id="PF09269">
    <property type="entry name" value="DUF1967"/>
    <property type="match status" value="1"/>
</dbReference>
<dbReference type="InterPro" id="IPR006169">
    <property type="entry name" value="GTP1_OBG_dom"/>
</dbReference>
<comment type="function">
    <text evidence="9">An essential GTPase which binds GTP, GDP and possibly (p)ppGpp with moderate affinity, with high nucleotide exchange rates and a fairly low GTP hydrolysis rate. Plays a role in control of the cell cycle, stress response, ribosome biogenesis and in those bacteria that undergo differentiation, in morphogenesis control.</text>
</comment>
<evidence type="ECO:0000259" key="11">
    <source>
        <dbReference type="PROSITE" id="PS51710"/>
    </source>
</evidence>
<dbReference type="NCBIfam" id="NF008954">
    <property type="entry name" value="PRK12296.1"/>
    <property type="match status" value="1"/>
</dbReference>
<feature type="binding site" evidence="9">
    <location>
        <position position="153"/>
    </location>
    <ligand>
        <name>Mg(2+)</name>
        <dbReference type="ChEBI" id="CHEBI:18420"/>
    </ligand>
</feature>
<feature type="binding site" evidence="9">
    <location>
        <begin position="171"/>
        <end position="175"/>
    </location>
    <ligand>
        <name>GTP</name>
        <dbReference type="ChEBI" id="CHEBI:37565"/>
    </ligand>
</feature>
<dbReference type="NCBIfam" id="NF008955">
    <property type="entry name" value="PRK12297.1"/>
    <property type="match status" value="1"/>
</dbReference>
<dbReference type="NCBIfam" id="TIGR03595">
    <property type="entry name" value="Obg_CgtA_exten"/>
    <property type="match status" value="1"/>
</dbReference>
<feature type="region of interest" description="Disordered" evidence="10">
    <location>
        <begin position="1"/>
        <end position="22"/>
    </location>
</feature>
<evidence type="ECO:0000256" key="6">
    <source>
        <dbReference type="ARBA" id="ARBA00022801"/>
    </source>
</evidence>
<sequence length="415" mass="45756">MHFRREKFAPFGGPDGGDGGRGGSVYFEATNNLNTLIDYRYRHQFKAEPGEPGVRQKMHGAKGEDVILMVPCGTIIRDAENNEVIADMLDPGQRVMVARGGRGGLGNTHFATSTRQSPKESQKGEPGQERTITLELRMIADVGLVGYPNAGKSTLLSVVTAARPKIADYPFTTLAPNLGVVEVGQPRRGDGYSFVLADIPGLIEGAAQGVGLGHEFLRHVQRTRLLIHMVDGAVQERDPWEDFLTINRELREYDEKLGQRPQIVVLNKMDTAEAQALWPDFKQKVEAAGYPAFAISAVIHQDVDELMAETSRRLQEIQREEAERAAAEPVISPDGPVLRPVADDAFTVSKEDGVYVVRGKRVERMVGMTNQDSEEGMDRMQVMLEKMGVTKALEQAGVKVGDTVRFGRVELFWGE</sequence>
<organism evidence="14 15">
    <name type="scientific">Tengunoibacter tsumagoiensis</name>
    <dbReference type="NCBI Taxonomy" id="2014871"/>
    <lineage>
        <taxon>Bacteria</taxon>
        <taxon>Bacillati</taxon>
        <taxon>Chloroflexota</taxon>
        <taxon>Ktedonobacteria</taxon>
        <taxon>Ktedonobacterales</taxon>
        <taxon>Dictyobacteraceae</taxon>
        <taxon>Tengunoibacter</taxon>
    </lineage>
</organism>
<evidence type="ECO:0000256" key="7">
    <source>
        <dbReference type="ARBA" id="ARBA00022842"/>
    </source>
</evidence>
<evidence type="ECO:0000259" key="13">
    <source>
        <dbReference type="PROSITE" id="PS51883"/>
    </source>
</evidence>
<comment type="caution">
    <text evidence="14">The sequence shown here is derived from an EMBL/GenBank/DDBJ whole genome shotgun (WGS) entry which is preliminary data.</text>
</comment>
<dbReference type="GO" id="GO:0000287">
    <property type="term" value="F:magnesium ion binding"/>
    <property type="evidence" value="ECO:0007669"/>
    <property type="project" value="InterPro"/>
</dbReference>
<dbReference type="FunFam" id="2.70.210.12:FF:000001">
    <property type="entry name" value="GTPase Obg"/>
    <property type="match status" value="1"/>
</dbReference>
<feature type="binding site" evidence="9">
    <location>
        <begin position="146"/>
        <end position="153"/>
    </location>
    <ligand>
        <name>GTP</name>
        <dbReference type="ChEBI" id="CHEBI:37565"/>
    </ligand>
</feature>
<evidence type="ECO:0000313" key="15">
    <source>
        <dbReference type="Proteomes" id="UP000287352"/>
    </source>
</evidence>
<feature type="compositionally biased region" description="Basic and acidic residues" evidence="10">
    <location>
        <begin position="117"/>
        <end position="128"/>
    </location>
</feature>
<comment type="subcellular location">
    <subcellularLocation>
        <location evidence="9">Cytoplasm</location>
    </subcellularLocation>
</comment>